<dbReference type="AlphaFoldDB" id="A0A0A1GW27"/>
<keyword evidence="2" id="KW-0472">Membrane</keyword>
<dbReference type="Proteomes" id="UP000031620">
    <property type="component" value="Chromosome"/>
</dbReference>
<dbReference type="EMBL" id="AP014680">
    <property type="protein sequence ID" value="BAP86175.1"/>
    <property type="molecule type" value="Genomic_DNA"/>
</dbReference>
<accession>A0A0A1GW27</accession>
<protein>
    <submittedName>
        <fullName evidence="3">Uncharacterized protein</fullName>
    </submittedName>
</protein>
<dbReference type="HOGENOM" id="CLU_1319583_0_0_9"/>
<feature type="region of interest" description="Disordered" evidence="1">
    <location>
        <begin position="37"/>
        <end position="69"/>
    </location>
</feature>
<dbReference type="PROSITE" id="PS51257">
    <property type="entry name" value="PROKAR_LIPOPROTEIN"/>
    <property type="match status" value="1"/>
</dbReference>
<dbReference type="KEGG" id="lho:LOOC260_116680"/>
<feature type="transmembrane region" description="Helical" evidence="2">
    <location>
        <begin position="12"/>
        <end position="33"/>
    </location>
</feature>
<evidence type="ECO:0000256" key="2">
    <source>
        <dbReference type="SAM" id="Phobius"/>
    </source>
</evidence>
<keyword evidence="2" id="KW-0812">Transmembrane</keyword>
<feature type="compositionally biased region" description="Basic and acidic residues" evidence="1">
    <location>
        <begin position="37"/>
        <end position="46"/>
    </location>
</feature>
<evidence type="ECO:0000313" key="4">
    <source>
        <dbReference type="Proteomes" id="UP000031620"/>
    </source>
</evidence>
<keyword evidence="2" id="KW-1133">Transmembrane helix</keyword>
<reference evidence="3 4" key="1">
    <citation type="submission" date="2014-11" db="EMBL/GenBank/DDBJ databases">
        <title>Complete genome sequence and analysis of Lactobacillus hokkaidonensis LOOC260T.</title>
        <authorList>
            <person name="Tanizawa Y."/>
            <person name="Tohno M."/>
            <person name="Kaminuma E."/>
            <person name="Nakamura Y."/>
            <person name="Arita M."/>
        </authorList>
    </citation>
    <scope>NUCLEOTIDE SEQUENCE [LARGE SCALE GENOMIC DNA]</scope>
    <source>
        <strain evidence="3 4">LOOC260</strain>
    </source>
</reference>
<feature type="compositionally biased region" description="Basic residues" evidence="1">
    <location>
        <begin position="51"/>
        <end position="62"/>
    </location>
</feature>
<gene>
    <name evidence="3" type="ORF">LOOC260_116680</name>
</gene>
<proteinExistence type="predicted"/>
<dbReference type="STRING" id="1291742.LOOC260_116680"/>
<sequence length="208" mass="22621">MTRSKRVKITIIGIFVIIIILVLAFFAGCILGNEKSSVKTDNDTKLSRASNKNKIKKAKATKKSTSDVPKSIQLSTSSLSTTRSAGGAIADYAISKGYWSMDDAQKDGVSIDTVERANDLNLLDSDLDQTTFIVTTKTTPEGDTPLFTITENGKVAIYMINKQTNFSSISAKEVVTLDSIVKYLNDQNDGAKVVNMIRKSDVKIGIQN</sequence>
<evidence type="ECO:0000256" key="1">
    <source>
        <dbReference type="SAM" id="MobiDB-lite"/>
    </source>
</evidence>
<evidence type="ECO:0000313" key="3">
    <source>
        <dbReference type="EMBL" id="BAP86175.1"/>
    </source>
</evidence>
<name>A0A0A1GW27_9LACO</name>
<dbReference type="RefSeq" id="WP_156406649.1">
    <property type="nucleotide sequence ID" value="NZ_AP014680.1"/>
</dbReference>
<organism evidence="3 4">
    <name type="scientific">Paucilactobacillus hokkaidonensis JCM 18461</name>
    <dbReference type="NCBI Taxonomy" id="1291742"/>
    <lineage>
        <taxon>Bacteria</taxon>
        <taxon>Bacillati</taxon>
        <taxon>Bacillota</taxon>
        <taxon>Bacilli</taxon>
        <taxon>Lactobacillales</taxon>
        <taxon>Lactobacillaceae</taxon>
        <taxon>Paucilactobacillus</taxon>
    </lineage>
</organism>